<proteinExistence type="predicted"/>
<dbReference type="RefSeq" id="WP_254164084.1">
    <property type="nucleotide sequence ID" value="NZ_JAHESF010000013.1"/>
</dbReference>
<protein>
    <submittedName>
        <fullName evidence="2">Uncharacterized protein</fullName>
    </submittedName>
</protein>
<sequence>MKGSVLWLILLIALPSLAQQKINTIETVDNIVYATVDRPGDVYLVLKNGQIQKFDKNGKLLVATKREEIPTLFDPRDGARLFAYYRKPQQYDYYNPSFETTASFRIDPAFAIDPWLICPSGDHKLWLLDAADHSLKKLNARHTEVEVEISIDSTLIGDATAFTTMRDYQGFVFLLHPEKGIYIFNSLGKHIRTIPEKGIQHFNFLGEELYFLRGDELLFFNLFSAENRRVPLEGNANMVVLTDERMFVAGPRKLDIFEFRP</sequence>
<reference evidence="2 3" key="1">
    <citation type="submission" date="2021-05" db="EMBL/GenBank/DDBJ databases">
        <title>A Polyphasic approach of four new species of the genus Ohtaekwangia: Ohtaekwangia histidinii sp. nov., Ohtaekwangia cretensis sp. nov., Ohtaekwangia indiensis sp. nov., Ohtaekwangia reichenbachii sp. nov. from diverse environment.</title>
        <authorList>
            <person name="Octaviana S."/>
        </authorList>
    </citation>
    <scope>NUCLEOTIDE SEQUENCE [LARGE SCALE GENOMIC DNA]</scope>
    <source>
        <strain evidence="2 3">PWU4</strain>
    </source>
</reference>
<keyword evidence="1" id="KW-0732">Signal</keyword>
<accession>A0AAP2DKU1</accession>
<evidence type="ECO:0000313" key="3">
    <source>
        <dbReference type="Proteomes" id="UP001319200"/>
    </source>
</evidence>
<dbReference type="AlphaFoldDB" id="A0AAP2DKU1"/>
<feature type="chain" id="PRO_5042866529" evidence="1">
    <location>
        <begin position="19"/>
        <end position="261"/>
    </location>
</feature>
<evidence type="ECO:0000256" key="1">
    <source>
        <dbReference type="SAM" id="SignalP"/>
    </source>
</evidence>
<comment type="caution">
    <text evidence="2">The sequence shown here is derived from an EMBL/GenBank/DDBJ whole genome shotgun (WGS) entry which is preliminary data.</text>
</comment>
<gene>
    <name evidence="2" type="ORF">KK083_14910</name>
</gene>
<keyword evidence="3" id="KW-1185">Reference proteome</keyword>
<name>A0AAP2DKU1_9BACT</name>
<organism evidence="2 3">
    <name type="scientific">Chryseosolibacter histidini</name>
    <dbReference type="NCBI Taxonomy" id="2782349"/>
    <lineage>
        <taxon>Bacteria</taxon>
        <taxon>Pseudomonadati</taxon>
        <taxon>Bacteroidota</taxon>
        <taxon>Cytophagia</taxon>
        <taxon>Cytophagales</taxon>
        <taxon>Chryseotaleaceae</taxon>
        <taxon>Chryseosolibacter</taxon>
    </lineage>
</organism>
<evidence type="ECO:0000313" key="2">
    <source>
        <dbReference type="EMBL" id="MBT1698180.1"/>
    </source>
</evidence>
<dbReference type="SUPFAM" id="SSF63829">
    <property type="entry name" value="Calcium-dependent phosphotriesterase"/>
    <property type="match status" value="1"/>
</dbReference>
<feature type="signal peptide" evidence="1">
    <location>
        <begin position="1"/>
        <end position="18"/>
    </location>
</feature>
<dbReference type="EMBL" id="JAHESF010000013">
    <property type="protein sequence ID" value="MBT1698180.1"/>
    <property type="molecule type" value="Genomic_DNA"/>
</dbReference>
<dbReference type="Proteomes" id="UP001319200">
    <property type="component" value="Unassembled WGS sequence"/>
</dbReference>